<evidence type="ECO:0000313" key="8">
    <source>
        <dbReference type="EMBL" id="KAH6682109.1"/>
    </source>
</evidence>
<feature type="chain" id="PRO_5040487204" evidence="6">
    <location>
        <begin position="21"/>
        <end position="484"/>
    </location>
</feature>
<feature type="compositionally biased region" description="Low complexity" evidence="5">
    <location>
        <begin position="435"/>
        <end position="454"/>
    </location>
</feature>
<keyword evidence="6" id="KW-0732">Signal</keyword>
<sequence length="484" mass="52832">MASLMLSLLTVAFGAAATLSRRDLPPLPLSSDDGWILDADGNRFPFVGINWPGHEEAMIPEGLQYQSIASIVSRVSETGFNSVRLTFATEMVDDILDRGGDVSLRASLTTALGAENGTRVLDSILEHNPSFDADTTRLEVFDAVAAELARRDILVHLDNHVSKAGWCCDASDGNGWWGDEHFNASSWVRGLAYMAEHGKGRWSSFSSIGLRNELRQGPSGGEAYTWQTWKDRMLQAAETIYAANPDLLIFFGGRFFSFDLSGAVTGTSTSEPDFRFSVSELPFAKRFVFEQHQYDQGQVASGNCATYYLLLSSFGSNAPTAPEGQNRAPLVMSEWGHDQSDDGGEWNGTFRKCVTDYMVNNRVGWMMWVLGGSYYIRQAEHDKDEPWGLLDHQWNGYRGTKALEQLHVDIKRTYEAFNQTTPGSTTTTRVAPETATVESAAPASPTASPTIEASPRPDDGAGSSGIPVILALFAAVALAGMMAF</sequence>
<dbReference type="OrthoDB" id="442731at2759"/>
<gene>
    <name evidence="8" type="ORF">F5X68DRAFT_233825</name>
</gene>
<keyword evidence="9" id="KW-1185">Reference proteome</keyword>
<comment type="caution">
    <text evidence="8">The sequence shown here is derived from an EMBL/GenBank/DDBJ whole genome shotgun (WGS) entry which is preliminary data.</text>
</comment>
<evidence type="ECO:0000256" key="5">
    <source>
        <dbReference type="SAM" id="MobiDB-lite"/>
    </source>
</evidence>
<dbReference type="SUPFAM" id="SSF51445">
    <property type="entry name" value="(Trans)glycosidases"/>
    <property type="match status" value="1"/>
</dbReference>
<dbReference type="EMBL" id="JAGSXJ010000018">
    <property type="protein sequence ID" value="KAH6682109.1"/>
    <property type="molecule type" value="Genomic_DNA"/>
</dbReference>
<evidence type="ECO:0000256" key="2">
    <source>
        <dbReference type="ARBA" id="ARBA00022801"/>
    </source>
</evidence>
<feature type="signal peptide" evidence="6">
    <location>
        <begin position="1"/>
        <end position="20"/>
    </location>
</feature>
<dbReference type="PANTHER" id="PTHR31263">
    <property type="entry name" value="CELLULASE FAMILY PROTEIN (AFU_ORTHOLOGUE AFUA_5G14560)"/>
    <property type="match status" value="1"/>
</dbReference>
<keyword evidence="3 4" id="KW-0326">Glycosidase</keyword>
<dbReference type="GO" id="GO:0000272">
    <property type="term" value="P:polysaccharide catabolic process"/>
    <property type="evidence" value="ECO:0007669"/>
    <property type="project" value="InterPro"/>
</dbReference>
<dbReference type="Pfam" id="PF00150">
    <property type="entry name" value="Cellulase"/>
    <property type="match status" value="1"/>
</dbReference>
<feature type="domain" description="Glycoside hydrolase family 5" evidence="7">
    <location>
        <begin position="38"/>
        <end position="371"/>
    </location>
</feature>
<evidence type="ECO:0000259" key="7">
    <source>
        <dbReference type="Pfam" id="PF00150"/>
    </source>
</evidence>
<dbReference type="PANTHER" id="PTHR31263:SF0">
    <property type="entry name" value="CELLULASE FAMILY PROTEIN (AFU_ORTHOLOGUE AFUA_5G14560)"/>
    <property type="match status" value="1"/>
</dbReference>
<dbReference type="InterPro" id="IPR001547">
    <property type="entry name" value="Glyco_hydro_5"/>
</dbReference>
<organism evidence="8 9">
    <name type="scientific">Plectosphaerella plurivora</name>
    <dbReference type="NCBI Taxonomy" id="936078"/>
    <lineage>
        <taxon>Eukaryota</taxon>
        <taxon>Fungi</taxon>
        <taxon>Dikarya</taxon>
        <taxon>Ascomycota</taxon>
        <taxon>Pezizomycotina</taxon>
        <taxon>Sordariomycetes</taxon>
        <taxon>Hypocreomycetidae</taxon>
        <taxon>Glomerellales</taxon>
        <taxon>Plectosphaerellaceae</taxon>
        <taxon>Plectosphaerella</taxon>
    </lineage>
</organism>
<evidence type="ECO:0000256" key="6">
    <source>
        <dbReference type="SAM" id="SignalP"/>
    </source>
</evidence>
<dbReference type="InterPro" id="IPR017853">
    <property type="entry name" value="GH"/>
</dbReference>
<dbReference type="Proteomes" id="UP000770015">
    <property type="component" value="Unassembled WGS sequence"/>
</dbReference>
<dbReference type="AlphaFoldDB" id="A0A9P8V8K6"/>
<evidence type="ECO:0000256" key="4">
    <source>
        <dbReference type="RuleBase" id="RU361153"/>
    </source>
</evidence>
<evidence type="ECO:0000256" key="1">
    <source>
        <dbReference type="ARBA" id="ARBA00005641"/>
    </source>
</evidence>
<evidence type="ECO:0000313" key="9">
    <source>
        <dbReference type="Proteomes" id="UP000770015"/>
    </source>
</evidence>
<accession>A0A9P8V8K6</accession>
<name>A0A9P8V8K6_9PEZI</name>
<protein>
    <submittedName>
        <fullName evidence="8">Glycoside hydrolase superfamily</fullName>
    </submittedName>
</protein>
<dbReference type="Gene3D" id="3.20.20.80">
    <property type="entry name" value="Glycosidases"/>
    <property type="match status" value="1"/>
</dbReference>
<keyword evidence="2 4" id="KW-0378">Hydrolase</keyword>
<feature type="region of interest" description="Disordered" evidence="5">
    <location>
        <begin position="435"/>
        <end position="460"/>
    </location>
</feature>
<evidence type="ECO:0000256" key="3">
    <source>
        <dbReference type="ARBA" id="ARBA00023295"/>
    </source>
</evidence>
<dbReference type="GO" id="GO:0004553">
    <property type="term" value="F:hydrolase activity, hydrolyzing O-glycosyl compounds"/>
    <property type="evidence" value="ECO:0007669"/>
    <property type="project" value="InterPro"/>
</dbReference>
<reference evidence="8" key="1">
    <citation type="journal article" date="2021" name="Nat. Commun.">
        <title>Genetic determinants of endophytism in the Arabidopsis root mycobiome.</title>
        <authorList>
            <person name="Mesny F."/>
            <person name="Miyauchi S."/>
            <person name="Thiergart T."/>
            <person name="Pickel B."/>
            <person name="Atanasova L."/>
            <person name="Karlsson M."/>
            <person name="Huettel B."/>
            <person name="Barry K.W."/>
            <person name="Haridas S."/>
            <person name="Chen C."/>
            <person name="Bauer D."/>
            <person name="Andreopoulos W."/>
            <person name="Pangilinan J."/>
            <person name="LaButti K."/>
            <person name="Riley R."/>
            <person name="Lipzen A."/>
            <person name="Clum A."/>
            <person name="Drula E."/>
            <person name="Henrissat B."/>
            <person name="Kohler A."/>
            <person name="Grigoriev I.V."/>
            <person name="Martin F.M."/>
            <person name="Hacquard S."/>
        </authorList>
    </citation>
    <scope>NUCLEOTIDE SEQUENCE</scope>
    <source>
        <strain evidence="8">MPI-SDFR-AT-0117</strain>
    </source>
</reference>
<comment type="similarity">
    <text evidence="1 4">Belongs to the glycosyl hydrolase 5 (cellulase A) family.</text>
</comment>
<proteinExistence type="inferred from homology"/>